<dbReference type="AlphaFoldDB" id="A0A1B2HRD7"/>
<evidence type="ECO:0000256" key="2">
    <source>
        <dbReference type="ARBA" id="ARBA00023125"/>
    </source>
</evidence>
<dbReference type="GO" id="GO:0000976">
    <property type="term" value="F:transcription cis-regulatory region binding"/>
    <property type="evidence" value="ECO:0007669"/>
    <property type="project" value="TreeGrafter"/>
</dbReference>
<gene>
    <name evidence="5" type="ORF">BBK82_33975</name>
</gene>
<dbReference type="GO" id="GO:0003700">
    <property type="term" value="F:DNA-binding transcription factor activity"/>
    <property type="evidence" value="ECO:0007669"/>
    <property type="project" value="TreeGrafter"/>
</dbReference>
<dbReference type="InterPro" id="IPR046335">
    <property type="entry name" value="LacI/GalR-like_sensor"/>
</dbReference>
<dbReference type="CDD" id="cd06267">
    <property type="entry name" value="PBP1_LacI_sugar_binding-like"/>
    <property type="match status" value="1"/>
</dbReference>
<reference evidence="5 6" key="1">
    <citation type="submission" date="2016-07" db="EMBL/GenBank/DDBJ databases">
        <title>Complete genome sequence of the Lentzea guizhouensis DHS C013.</title>
        <authorList>
            <person name="Cao C."/>
        </authorList>
    </citation>
    <scope>NUCLEOTIDE SEQUENCE [LARGE SCALE GENOMIC DNA]</scope>
    <source>
        <strain evidence="5 6">DHS C013</strain>
    </source>
</reference>
<evidence type="ECO:0000256" key="3">
    <source>
        <dbReference type="ARBA" id="ARBA00023163"/>
    </source>
</evidence>
<dbReference type="InterPro" id="IPR000843">
    <property type="entry name" value="HTH_LacI"/>
</dbReference>
<dbReference type="SMART" id="SM00354">
    <property type="entry name" value="HTH_LACI"/>
    <property type="match status" value="1"/>
</dbReference>
<dbReference type="OrthoDB" id="1938857at2"/>
<dbReference type="Pfam" id="PF00356">
    <property type="entry name" value="LacI"/>
    <property type="match status" value="1"/>
</dbReference>
<dbReference type="PANTHER" id="PTHR30146">
    <property type="entry name" value="LACI-RELATED TRANSCRIPTIONAL REPRESSOR"/>
    <property type="match status" value="1"/>
</dbReference>
<proteinExistence type="predicted"/>
<keyword evidence="6" id="KW-1185">Reference proteome</keyword>
<name>A0A1B2HRD7_9PSEU</name>
<dbReference type="InterPro" id="IPR010982">
    <property type="entry name" value="Lambda_DNA-bd_dom_sf"/>
</dbReference>
<dbReference type="SUPFAM" id="SSF47413">
    <property type="entry name" value="lambda repressor-like DNA-binding domains"/>
    <property type="match status" value="1"/>
</dbReference>
<dbReference type="CDD" id="cd01392">
    <property type="entry name" value="HTH_LacI"/>
    <property type="match status" value="1"/>
</dbReference>
<dbReference type="PANTHER" id="PTHR30146:SF155">
    <property type="entry name" value="ALANINE RACEMASE"/>
    <property type="match status" value="1"/>
</dbReference>
<dbReference type="PROSITE" id="PS50932">
    <property type="entry name" value="HTH_LACI_2"/>
    <property type="match status" value="1"/>
</dbReference>
<keyword evidence="3" id="KW-0804">Transcription</keyword>
<dbReference type="InterPro" id="IPR028082">
    <property type="entry name" value="Peripla_BP_I"/>
</dbReference>
<feature type="domain" description="HTH lacI-type" evidence="4">
    <location>
        <begin position="8"/>
        <end position="62"/>
    </location>
</feature>
<evidence type="ECO:0000313" key="6">
    <source>
        <dbReference type="Proteomes" id="UP000093053"/>
    </source>
</evidence>
<protein>
    <submittedName>
        <fullName evidence="5">LacI family transcriptional regulator</fullName>
    </submittedName>
</protein>
<sequence>MLGLVKRPTISDVAQRAGVSISAASFALNGRPGVSDRTRQRVLAIADEIGWHRNSAARVLSGGTTNVIGMAFPRPATTLGAEPFFMELVSGIESVLAGPGYALMMQVVADVDAELKVYRSWWGEHRVDGIVVVDLRGDDPRVGLLEELALPAVVVGGPAEVGSLPHVWADDAAAAVETVGYLAALGHRRIARVAGLPDLLHTRRRDEAFREAGGTYGLDFDIVHTDYTGLEGAQATRRLLSSRERPTAVLYDNSIMAVAGMSVADEMRLSVPADLSIVAWDDSQLCQVIRPAITALARDVTAYGARVARLLLDVVTRADGERSVEVPAPRLVPRSSTAPPR</sequence>
<dbReference type="Pfam" id="PF13377">
    <property type="entry name" value="Peripla_BP_3"/>
    <property type="match status" value="1"/>
</dbReference>
<evidence type="ECO:0000256" key="1">
    <source>
        <dbReference type="ARBA" id="ARBA00023015"/>
    </source>
</evidence>
<dbReference type="KEGG" id="led:BBK82_33975"/>
<organism evidence="5 6">
    <name type="scientific">Lentzea guizhouensis</name>
    <dbReference type="NCBI Taxonomy" id="1586287"/>
    <lineage>
        <taxon>Bacteria</taxon>
        <taxon>Bacillati</taxon>
        <taxon>Actinomycetota</taxon>
        <taxon>Actinomycetes</taxon>
        <taxon>Pseudonocardiales</taxon>
        <taxon>Pseudonocardiaceae</taxon>
        <taxon>Lentzea</taxon>
    </lineage>
</organism>
<dbReference type="Proteomes" id="UP000093053">
    <property type="component" value="Chromosome"/>
</dbReference>
<dbReference type="Gene3D" id="3.40.50.2300">
    <property type="match status" value="2"/>
</dbReference>
<evidence type="ECO:0000313" key="5">
    <source>
        <dbReference type="EMBL" id="ANZ40296.1"/>
    </source>
</evidence>
<dbReference type="STRING" id="1586287.BBK82_33975"/>
<accession>A0A1B2HRD7</accession>
<evidence type="ECO:0000259" key="4">
    <source>
        <dbReference type="PROSITE" id="PS50932"/>
    </source>
</evidence>
<dbReference type="SUPFAM" id="SSF53822">
    <property type="entry name" value="Periplasmic binding protein-like I"/>
    <property type="match status" value="1"/>
</dbReference>
<keyword evidence="1" id="KW-0805">Transcription regulation</keyword>
<keyword evidence="2" id="KW-0238">DNA-binding</keyword>
<dbReference type="Gene3D" id="1.10.260.40">
    <property type="entry name" value="lambda repressor-like DNA-binding domains"/>
    <property type="match status" value="1"/>
</dbReference>
<dbReference type="PROSITE" id="PS00356">
    <property type="entry name" value="HTH_LACI_1"/>
    <property type="match status" value="1"/>
</dbReference>
<dbReference type="EMBL" id="CP016793">
    <property type="protein sequence ID" value="ANZ40296.1"/>
    <property type="molecule type" value="Genomic_DNA"/>
</dbReference>